<keyword evidence="3" id="KW-1185">Reference proteome</keyword>
<sequence>MPSVTAGGGFGEGAGGSLVVLDRGEGVNGELVLRTDGLDLEVIANGVFLMDTRLTVSERLMVSATLARVPPGARLLVGGLGVGASVVQALESGVGRVDVVEVEALVVRWWERYFRAHWGLSGRDLDRLRVIRSDVGEHLATTQETYDAIVLDTDNGPEWLVHERNAGLYAVPALLVAARRLAPGGSCVYWSASPSDAFEGRLRQVYADVERLDVARYDVGRVDASPDVLYACRRPLDSSPGDR</sequence>
<dbReference type="EMBL" id="JAKRCV010000001">
    <property type="protein sequence ID" value="MCG7320357.1"/>
    <property type="molecule type" value="Genomic_DNA"/>
</dbReference>
<dbReference type="RefSeq" id="WP_239261319.1">
    <property type="nucleotide sequence ID" value="NZ_JAKRCV010000001.1"/>
</dbReference>
<protein>
    <recommendedName>
        <fullName evidence="4">Spermidine synthase</fullName>
    </recommendedName>
</protein>
<gene>
    <name evidence="2" type="ORF">MHL29_00380</name>
</gene>
<evidence type="ECO:0000256" key="1">
    <source>
        <dbReference type="ARBA" id="ARBA00023115"/>
    </source>
</evidence>
<dbReference type="Gene3D" id="3.40.50.150">
    <property type="entry name" value="Vaccinia Virus protein VP39"/>
    <property type="match status" value="1"/>
</dbReference>
<dbReference type="Proteomes" id="UP001521931">
    <property type="component" value="Unassembled WGS sequence"/>
</dbReference>
<proteinExistence type="predicted"/>
<name>A0ABS9PXL0_9MICO</name>
<evidence type="ECO:0000313" key="2">
    <source>
        <dbReference type="EMBL" id="MCG7320357.1"/>
    </source>
</evidence>
<keyword evidence="1" id="KW-0620">Polyamine biosynthesis</keyword>
<evidence type="ECO:0008006" key="4">
    <source>
        <dbReference type="Google" id="ProtNLM"/>
    </source>
</evidence>
<organism evidence="2 3">
    <name type="scientific">Arsenicicoccus bolidensis</name>
    <dbReference type="NCBI Taxonomy" id="229480"/>
    <lineage>
        <taxon>Bacteria</taxon>
        <taxon>Bacillati</taxon>
        <taxon>Actinomycetota</taxon>
        <taxon>Actinomycetes</taxon>
        <taxon>Micrococcales</taxon>
        <taxon>Intrasporangiaceae</taxon>
        <taxon>Arsenicicoccus</taxon>
    </lineage>
</organism>
<dbReference type="PANTHER" id="PTHR43317">
    <property type="entry name" value="THERMOSPERMINE SYNTHASE ACAULIS5"/>
    <property type="match status" value="1"/>
</dbReference>
<accession>A0ABS9PXL0</accession>
<dbReference type="InterPro" id="IPR029063">
    <property type="entry name" value="SAM-dependent_MTases_sf"/>
</dbReference>
<dbReference type="SUPFAM" id="SSF53335">
    <property type="entry name" value="S-adenosyl-L-methionine-dependent methyltransferases"/>
    <property type="match status" value="1"/>
</dbReference>
<dbReference type="PANTHER" id="PTHR43317:SF3">
    <property type="entry name" value="BLR2883 PROTEIN"/>
    <property type="match status" value="1"/>
</dbReference>
<reference evidence="2 3" key="1">
    <citation type="submission" date="2022-02" db="EMBL/GenBank/DDBJ databases">
        <title>Uncovering new skin microbiome diversity through culturing and metagenomics.</title>
        <authorList>
            <person name="Conlan S."/>
            <person name="Deming C."/>
            <person name="Nisc Comparative Sequencing Program N."/>
            <person name="Segre J.A."/>
        </authorList>
    </citation>
    <scope>NUCLEOTIDE SEQUENCE [LARGE SCALE GENOMIC DNA]</scope>
    <source>
        <strain evidence="2 3">ACRQZ</strain>
    </source>
</reference>
<evidence type="ECO:0000313" key="3">
    <source>
        <dbReference type="Proteomes" id="UP001521931"/>
    </source>
</evidence>
<comment type="caution">
    <text evidence="2">The sequence shown here is derived from an EMBL/GenBank/DDBJ whole genome shotgun (WGS) entry which is preliminary data.</text>
</comment>